<dbReference type="Proteomes" id="UP000831775">
    <property type="component" value="Chromosome"/>
</dbReference>
<comment type="pathway">
    <text evidence="2">Cofactor biosynthesis; NAD(+) biosynthesis; iminoaspartate from L-aspartate (oxidase route): step 1/1.</text>
</comment>
<keyword evidence="17" id="KW-1185">Reference proteome</keyword>
<dbReference type="PRINTS" id="PR00368">
    <property type="entry name" value="FADPNR"/>
</dbReference>
<gene>
    <name evidence="16" type="ORF">MUN76_14305</name>
</gene>
<dbReference type="SUPFAM" id="SSF56425">
    <property type="entry name" value="Succinate dehydrogenase/fumarate reductase flavoprotein, catalytic domain"/>
    <property type="match status" value="1"/>
</dbReference>
<dbReference type="SUPFAM" id="SSF46977">
    <property type="entry name" value="Succinate dehydrogenase/fumarate reductase flavoprotein C-terminal domain"/>
    <property type="match status" value="1"/>
</dbReference>
<evidence type="ECO:0000256" key="10">
    <source>
        <dbReference type="ARBA" id="ARBA00029426"/>
    </source>
</evidence>
<sequence>MTDRAGRVGNPASILVLGAGVAGMSCALAAVAEGHDVVLVTPGTLGSEHSELGGGNTALAQGGIAAALGAADSAADHCADTLAAGAGIVDPSAAELLTAEGIDAVRALLAAGFAADRDATGELSLGLEAAHRRPRIVHAGGDRTGAILHAVLAARVRGQVGAGRIEVIECCSARSLVLDGGAVTGAVLRHDDGTLAPRRADAVVLATGGYAGLYPRTSNHAGARGEGIVLAVRVGAAVADLEFVQFHPTVLAGTGELVSEAVRGDGAVLLDGAGRRFMRARHPLAELAPRDVVSREIHRVLRERDEASVWLDATGIERDRGSGTLARHFPGISAAVARSGLDWSREPIPVSPAAHYAMGGVVSDLDGRTTVPGLYAVGEVAATGVHGANRLASNSLLEGLVFGARAGRAVGADRAGDWRLRGAGARGLSGTALASMLPADSRGIGVGVGDGTGDGDGDGTGDGTDAAVAGALAAGLGIERDADGLRDAGRVFSSRPGAAATLASMIRISAESRTESRGAHQRSDHPETDPAQAARRAFRFTITDLPEAAPAAESQLLRSLSPC</sequence>
<dbReference type="InterPro" id="IPR015939">
    <property type="entry name" value="Fum_Rdtase/Succ_DH_flav-like_C"/>
</dbReference>
<protein>
    <recommendedName>
        <fullName evidence="5">L-aspartate oxidase</fullName>
        <ecNumber evidence="4">1.4.3.16</ecNumber>
    </recommendedName>
    <alternativeName>
        <fullName evidence="11">Quinolinate synthase B</fullName>
    </alternativeName>
</protein>
<dbReference type="Gene3D" id="3.50.50.60">
    <property type="entry name" value="FAD/NAD(P)-binding domain"/>
    <property type="match status" value="1"/>
</dbReference>
<feature type="region of interest" description="Disordered" evidence="13">
    <location>
        <begin position="511"/>
        <end position="533"/>
    </location>
</feature>
<comment type="function">
    <text evidence="10">Catalyzes the oxidation of L-aspartate to iminoaspartate, the first step in the de novo biosynthesis of NAD(+).</text>
</comment>
<evidence type="ECO:0000259" key="14">
    <source>
        <dbReference type="Pfam" id="PF00890"/>
    </source>
</evidence>
<dbReference type="InterPro" id="IPR036188">
    <property type="entry name" value="FAD/NAD-bd_sf"/>
</dbReference>
<dbReference type="Pfam" id="PF02910">
    <property type="entry name" value="Succ_DH_flav_C"/>
    <property type="match status" value="1"/>
</dbReference>
<dbReference type="InterPro" id="IPR027477">
    <property type="entry name" value="Succ_DH/fumarate_Rdtase_cat_sf"/>
</dbReference>
<evidence type="ECO:0000313" key="16">
    <source>
        <dbReference type="EMBL" id="UOQ60191.1"/>
    </source>
</evidence>
<evidence type="ECO:0000256" key="13">
    <source>
        <dbReference type="SAM" id="MobiDB-lite"/>
    </source>
</evidence>
<proteinExistence type="inferred from homology"/>
<evidence type="ECO:0000256" key="4">
    <source>
        <dbReference type="ARBA" id="ARBA00012173"/>
    </source>
</evidence>
<dbReference type="PANTHER" id="PTHR42716">
    <property type="entry name" value="L-ASPARTATE OXIDASE"/>
    <property type="match status" value="1"/>
</dbReference>
<evidence type="ECO:0000256" key="6">
    <source>
        <dbReference type="ARBA" id="ARBA00022630"/>
    </source>
</evidence>
<evidence type="ECO:0000256" key="2">
    <source>
        <dbReference type="ARBA" id="ARBA00004950"/>
    </source>
</evidence>
<comment type="similarity">
    <text evidence="3">Belongs to the FAD-dependent oxidoreductase 2 family. NadB subfamily.</text>
</comment>
<evidence type="ECO:0000256" key="8">
    <source>
        <dbReference type="ARBA" id="ARBA00022827"/>
    </source>
</evidence>
<accession>A0ABY4FV50</accession>
<dbReference type="Gene3D" id="1.20.58.100">
    <property type="entry name" value="Fumarate reductase/succinate dehydrogenase flavoprotein-like, C-terminal domain"/>
    <property type="match status" value="1"/>
</dbReference>
<evidence type="ECO:0000256" key="9">
    <source>
        <dbReference type="ARBA" id="ARBA00023002"/>
    </source>
</evidence>
<dbReference type="Pfam" id="PF00890">
    <property type="entry name" value="FAD_binding_2"/>
    <property type="match status" value="1"/>
</dbReference>
<keyword evidence="6" id="KW-0285">Flavoprotein</keyword>
<evidence type="ECO:0000256" key="1">
    <source>
        <dbReference type="ARBA" id="ARBA00001974"/>
    </source>
</evidence>
<name>A0ABY4FV50_9MICO</name>
<dbReference type="EMBL" id="CP095043">
    <property type="protein sequence ID" value="UOQ60191.1"/>
    <property type="molecule type" value="Genomic_DNA"/>
</dbReference>
<dbReference type="InterPro" id="IPR003953">
    <property type="entry name" value="FAD-dep_OxRdtase_2_FAD-bd"/>
</dbReference>
<evidence type="ECO:0000313" key="17">
    <source>
        <dbReference type="Proteomes" id="UP000831775"/>
    </source>
</evidence>
<evidence type="ECO:0000256" key="12">
    <source>
        <dbReference type="ARBA" id="ARBA00048305"/>
    </source>
</evidence>
<keyword evidence="7" id="KW-0662">Pyridine nucleotide biosynthesis</keyword>
<feature type="compositionally biased region" description="Basic and acidic residues" evidence="13">
    <location>
        <begin position="511"/>
        <end position="528"/>
    </location>
</feature>
<comment type="cofactor">
    <cofactor evidence="1">
        <name>FAD</name>
        <dbReference type="ChEBI" id="CHEBI:57692"/>
    </cofactor>
</comment>
<organism evidence="16 17">
    <name type="scientific">Leucobacter rhizosphaerae</name>
    <dbReference type="NCBI Taxonomy" id="2932245"/>
    <lineage>
        <taxon>Bacteria</taxon>
        <taxon>Bacillati</taxon>
        <taxon>Actinomycetota</taxon>
        <taxon>Actinomycetes</taxon>
        <taxon>Micrococcales</taxon>
        <taxon>Microbacteriaceae</taxon>
        <taxon>Leucobacter</taxon>
    </lineage>
</organism>
<comment type="catalytic activity">
    <reaction evidence="12">
        <text>L-aspartate + O2 = iminosuccinate + H2O2</text>
        <dbReference type="Rhea" id="RHEA:25876"/>
        <dbReference type="ChEBI" id="CHEBI:15379"/>
        <dbReference type="ChEBI" id="CHEBI:16240"/>
        <dbReference type="ChEBI" id="CHEBI:29991"/>
        <dbReference type="ChEBI" id="CHEBI:77875"/>
        <dbReference type="EC" id="1.4.3.16"/>
    </reaction>
    <physiologicalReaction direction="left-to-right" evidence="12">
        <dbReference type="Rhea" id="RHEA:25877"/>
    </physiologicalReaction>
</comment>
<keyword evidence="9" id="KW-0560">Oxidoreductase</keyword>
<dbReference type="InterPro" id="IPR005288">
    <property type="entry name" value="NadB"/>
</dbReference>
<evidence type="ECO:0000256" key="3">
    <source>
        <dbReference type="ARBA" id="ARBA00008562"/>
    </source>
</evidence>
<keyword evidence="8" id="KW-0274">FAD</keyword>
<dbReference type="PROSITE" id="PS51257">
    <property type="entry name" value="PROKAR_LIPOPROTEIN"/>
    <property type="match status" value="1"/>
</dbReference>
<dbReference type="RefSeq" id="WP_244685615.1">
    <property type="nucleotide sequence ID" value="NZ_CP095043.1"/>
</dbReference>
<evidence type="ECO:0000259" key="15">
    <source>
        <dbReference type="Pfam" id="PF02910"/>
    </source>
</evidence>
<dbReference type="EC" id="1.4.3.16" evidence="4"/>
<feature type="domain" description="FAD-dependent oxidoreductase 2 FAD-binding" evidence="14">
    <location>
        <begin position="14"/>
        <end position="396"/>
    </location>
</feature>
<dbReference type="InterPro" id="IPR037099">
    <property type="entry name" value="Fum_R/Succ_DH_flav-like_C_sf"/>
</dbReference>
<evidence type="ECO:0000256" key="11">
    <source>
        <dbReference type="ARBA" id="ARBA00030386"/>
    </source>
</evidence>
<evidence type="ECO:0000256" key="5">
    <source>
        <dbReference type="ARBA" id="ARBA00021901"/>
    </source>
</evidence>
<dbReference type="Gene3D" id="3.90.700.10">
    <property type="entry name" value="Succinate dehydrogenase/fumarate reductase flavoprotein, catalytic domain"/>
    <property type="match status" value="1"/>
</dbReference>
<dbReference type="SUPFAM" id="SSF51905">
    <property type="entry name" value="FAD/NAD(P)-binding domain"/>
    <property type="match status" value="1"/>
</dbReference>
<dbReference type="PANTHER" id="PTHR42716:SF2">
    <property type="entry name" value="L-ASPARTATE OXIDASE, CHLOROPLASTIC"/>
    <property type="match status" value="1"/>
</dbReference>
<evidence type="ECO:0000256" key="7">
    <source>
        <dbReference type="ARBA" id="ARBA00022642"/>
    </source>
</evidence>
<feature type="domain" description="Fumarate reductase/succinate dehydrogenase flavoprotein-like C-terminal" evidence="15">
    <location>
        <begin position="501"/>
        <end position="533"/>
    </location>
</feature>
<reference evidence="16 17" key="1">
    <citation type="submission" date="2022-04" db="EMBL/GenBank/DDBJ databases">
        <title>Leucobacter sp. isolated from rhizosphere of onion.</title>
        <authorList>
            <person name="Won M."/>
            <person name="Lee C.-M."/>
            <person name="Woen H.-Y."/>
            <person name="Kwon S.-W."/>
        </authorList>
    </citation>
    <scope>NUCLEOTIDE SEQUENCE [LARGE SCALE GENOMIC DNA]</scope>
    <source>
        <strain evidence="16 17">H25R-14</strain>
    </source>
</reference>